<feature type="transmembrane region" description="Helical" evidence="10">
    <location>
        <begin position="108"/>
        <end position="127"/>
    </location>
</feature>
<evidence type="ECO:0000313" key="12">
    <source>
        <dbReference type="EMBL" id="KAJ3113967.1"/>
    </source>
</evidence>
<dbReference type="SUPFAM" id="SSF81321">
    <property type="entry name" value="Family A G protein-coupled receptor-like"/>
    <property type="match status" value="1"/>
</dbReference>
<keyword evidence="3 10" id="KW-0812">Transmembrane</keyword>
<evidence type="ECO:0000256" key="9">
    <source>
        <dbReference type="ARBA" id="ARBA00023224"/>
    </source>
</evidence>
<protein>
    <recommendedName>
        <fullName evidence="11">G-protein coupled receptors family 1 profile domain-containing protein</fullName>
    </recommendedName>
</protein>
<reference evidence="12" key="1">
    <citation type="submission" date="2020-05" db="EMBL/GenBank/DDBJ databases">
        <title>Phylogenomic resolution of chytrid fungi.</title>
        <authorList>
            <person name="Stajich J.E."/>
            <person name="Amses K."/>
            <person name="Simmons R."/>
            <person name="Seto K."/>
            <person name="Myers J."/>
            <person name="Bonds A."/>
            <person name="Quandt C.A."/>
            <person name="Barry K."/>
            <person name="Liu P."/>
            <person name="Grigoriev I."/>
            <person name="Longcore J.E."/>
            <person name="James T.Y."/>
        </authorList>
    </citation>
    <scope>NUCLEOTIDE SEQUENCE</scope>
    <source>
        <strain evidence="12">JEL0513</strain>
    </source>
</reference>
<dbReference type="PANTHER" id="PTHR24246:SF27">
    <property type="entry name" value="ADENOSINE RECEPTOR, ISOFORM A"/>
    <property type="match status" value="1"/>
</dbReference>
<feature type="transmembrane region" description="Helical" evidence="10">
    <location>
        <begin position="6"/>
        <end position="25"/>
    </location>
</feature>
<evidence type="ECO:0000256" key="3">
    <source>
        <dbReference type="ARBA" id="ARBA00022692"/>
    </source>
</evidence>
<feature type="transmembrane region" description="Helical" evidence="10">
    <location>
        <begin position="37"/>
        <end position="55"/>
    </location>
</feature>
<keyword evidence="4 10" id="KW-1133">Transmembrane helix</keyword>
<keyword evidence="9" id="KW-0807">Transducer</keyword>
<evidence type="ECO:0000256" key="4">
    <source>
        <dbReference type="ARBA" id="ARBA00022989"/>
    </source>
</evidence>
<dbReference type="InterPro" id="IPR017452">
    <property type="entry name" value="GPCR_Rhodpsn_7TM"/>
</dbReference>
<evidence type="ECO:0000256" key="1">
    <source>
        <dbReference type="ARBA" id="ARBA00004651"/>
    </source>
</evidence>
<accession>A0AAD5SYC0</accession>
<sequence>MCVTNPISLVGAILNAMVLAAMLSDPTKLLCLRMDKIILLLNMTSLLFALFLVFVENLGQMWYNSAWFSSFQGAGQCFLVILLFALNMLLAIERYMFMRFPRRMRNDYLFVCLGFIVICGGIVLWLFTTSPTFDGVNPINELQYTIWLFGFAGALIISITISVTMYTLSYLHIVKLIAVSTNASQAVKTKAQQLQKRSLISCMVMSSSLLICYAPEAIFQVIAANVNLSETGTLVANVITDIFLASDSAVTALLILYFRAHVRSRFWKMFGFGIVGQNWILNDDDEFMELVGVSGSSGNS</sequence>
<dbReference type="Gene3D" id="1.20.1070.10">
    <property type="entry name" value="Rhodopsin 7-helix transmembrane proteins"/>
    <property type="match status" value="1"/>
</dbReference>
<keyword evidence="6 10" id="KW-0472">Membrane</keyword>
<dbReference type="PANTHER" id="PTHR24246">
    <property type="entry name" value="OLFACTORY RECEPTOR AND ADENOSINE RECEPTOR"/>
    <property type="match status" value="1"/>
</dbReference>
<dbReference type="Proteomes" id="UP001211907">
    <property type="component" value="Unassembled WGS sequence"/>
</dbReference>
<dbReference type="GO" id="GO:0005886">
    <property type="term" value="C:plasma membrane"/>
    <property type="evidence" value="ECO:0007669"/>
    <property type="project" value="UniProtKB-SubCell"/>
</dbReference>
<dbReference type="AlphaFoldDB" id="A0AAD5SYC0"/>
<dbReference type="EMBL" id="JADGJH010001406">
    <property type="protein sequence ID" value="KAJ3113967.1"/>
    <property type="molecule type" value="Genomic_DNA"/>
</dbReference>
<keyword evidence="8" id="KW-0325">Glycoprotein</keyword>
<dbReference type="PROSITE" id="PS50262">
    <property type="entry name" value="G_PROTEIN_RECEP_F1_2"/>
    <property type="match status" value="1"/>
</dbReference>
<feature type="transmembrane region" description="Helical" evidence="10">
    <location>
        <begin position="198"/>
        <end position="222"/>
    </location>
</feature>
<keyword evidence="5" id="KW-0297">G-protein coupled receptor</keyword>
<keyword evidence="13" id="KW-1185">Reference proteome</keyword>
<feature type="transmembrane region" description="Helical" evidence="10">
    <location>
        <begin position="147"/>
        <end position="168"/>
    </location>
</feature>
<evidence type="ECO:0000259" key="11">
    <source>
        <dbReference type="PROSITE" id="PS50262"/>
    </source>
</evidence>
<evidence type="ECO:0000256" key="2">
    <source>
        <dbReference type="ARBA" id="ARBA00022475"/>
    </source>
</evidence>
<comment type="caution">
    <text evidence="12">The sequence shown here is derived from an EMBL/GenBank/DDBJ whole genome shotgun (WGS) entry which is preliminary data.</text>
</comment>
<gene>
    <name evidence="12" type="ORF">HK100_001834</name>
</gene>
<comment type="subcellular location">
    <subcellularLocation>
        <location evidence="1">Cell membrane</location>
        <topology evidence="1">Multi-pass membrane protein</topology>
    </subcellularLocation>
</comment>
<feature type="transmembrane region" description="Helical" evidence="10">
    <location>
        <begin position="234"/>
        <end position="258"/>
    </location>
</feature>
<organism evidence="12 13">
    <name type="scientific">Physocladia obscura</name>
    <dbReference type="NCBI Taxonomy" id="109957"/>
    <lineage>
        <taxon>Eukaryota</taxon>
        <taxon>Fungi</taxon>
        <taxon>Fungi incertae sedis</taxon>
        <taxon>Chytridiomycota</taxon>
        <taxon>Chytridiomycota incertae sedis</taxon>
        <taxon>Chytridiomycetes</taxon>
        <taxon>Chytridiales</taxon>
        <taxon>Chytriomycetaceae</taxon>
        <taxon>Physocladia</taxon>
    </lineage>
</organism>
<keyword evidence="7" id="KW-0675">Receptor</keyword>
<evidence type="ECO:0000256" key="6">
    <source>
        <dbReference type="ARBA" id="ARBA00023136"/>
    </source>
</evidence>
<keyword evidence="2" id="KW-1003">Cell membrane</keyword>
<proteinExistence type="predicted"/>
<dbReference type="CDD" id="cd00637">
    <property type="entry name" value="7tm_classA_rhodopsin-like"/>
    <property type="match status" value="1"/>
</dbReference>
<feature type="domain" description="G-protein coupled receptors family 1 profile" evidence="11">
    <location>
        <begin position="14"/>
        <end position="255"/>
    </location>
</feature>
<evidence type="ECO:0000256" key="10">
    <source>
        <dbReference type="SAM" id="Phobius"/>
    </source>
</evidence>
<dbReference type="GO" id="GO:0004930">
    <property type="term" value="F:G protein-coupled receptor activity"/>
    <property type="evidence" value="ECO:0007669"/>
    <property type="project" value="UniProtKB-KW"/>
</dbReference>
<evidence type="ECO:0000313" key="13">
    <source>
        <dbReference type="Proteomes" id="UP001211907"/>
    </source>
</evidence>
<evidence type="ECO:0000256" key="8">
    <source>
        <dbReference type="ARBA" id="ARBA00023180"/>
    </source>
</evidence>
<evidence type="ECO:0000256" key="7">
    <source>
        <dbReference type="ARBA" id="ARBA00023170"/>
    </source>
</evidence>
<evidence type="ECO:0000256" key="5">
    <source>
        <dbReference type="ARBA" id="ARBA00023040"/>
    </source>
</evidence>
<name>A0AAD5SYC0_9FUNG</name>
<feature type="transmembrane region" description="Helical" evidence="10">
    <location>
        <begin position="67"/>
        <end position="87"/>
    </location>
</feature>